<dbReference type="InterPro" id="IPR042231">
    <property type="entry name" value="Cho/carn_acyl_trans_2"/>
</dbReference>
<evidence type="ECO:0000256" key="4">
    <source>
        <dbReference type="PIRSR" id="PIRSR600542-1"/>
    </source>
</evidence>
<name>A0AAJ7RXA6_9HYME</name>
<dbReference type="InterPro" id="IPR000542">
    <property type="entry name" value="Carn_acyl_trans"/>
</dbReference>
<proteinExistence type="inferred from homology"/>
<feature type="non-terminal residue" evidence="8">
    <location>
        <position position="1"/>
    </location>
</feature>
<dbReference type="KEGG" id="ccal:108622603"/>
<comment type="similarity">
    <text evidence="1 5">Belongs to the carnitine/choline acetyltransferase family.</text>
</comment>
<evidence type="ECO:0000259" key="6">
    <source>
        <dbReference type="Pfam" id="PF00755"/>
    </source>
</evidence>
<dbReference type="PANTHER" id="PTHR22589">
    <property type="entry name" value="CARNITINE O-ACYLTRANSFERASE"/>
    <property type="match status" value="1"/>
</dbReference>
<dbReference type="CTD" id="1376"/>
<dbReference type="RefSeq" id="XP_026667436.1">
    <property type="nucleotide sequence ID" value="XM_026811635.1"/>
</dbReference>
<accession>A0AAJ7RXA6</accession>
<dbReference type="AlphaFoldDB" id="A0AAJ7RXA6"/>
<dbReference type="GO" id="GO:0004095">
    <property type="term" value="F:carnitine O-palmitoyltransferase activity"/>
    <property type="evidence" value="ECO:0007669"/>
    <property type="project" value="TreeGrafter"/>
</dbReference>
<keyword evidence="2 5" id="KW-0808">Transferase</keyword>
<feature type="domain" description="Choline/carnitine acyltransferase" evidence="6">
    <location>
        <begin position="34"/>
        <end position="633"/>
    </location>
</feature>
<evidence type="ECO:0000256" key="1">
    <source>
        <dbReference type="ARBA" id="ARBA00005232"/>
    </source>
</evidence>
<dbReference type="PANTHER" id="PTHR22589:SF16">
    <property type="entry name" value="CARNITINE O-PALMITOYLTRANSFERASE 2, MITOCHONDRIAL"/>
    <property type="match status" value="1"/>
</dbReference>
<dbReference type="Pfam" id="PF00755">
    <property type="entry name" value="Carn_acyltransf"/>
    <property type="match status" value="1"/>
</dbReference>
<organism evidence="7 8">
    <name type="scientific">Ceratina calcarata</name>
    <dbReference type="NCBI Taxonomy" id="156304"/>
    <lineage>
        <taxon>Eukaryota</taxon>
        <taxon>Metazoa</taxon>
        <taxon>Ecdysozoa</taxon>
        <taxon>Arthropoda</taxon>
        <taxon>Hexapoda</taxon>
        <taxon>Insecta</taxon>
        <taxon>Pterygota</taxon>
        <taxon>Neoptera</taxon>
        <taxon>Endopterygota</taxon>
        <taxon>Hymenoptera</taxon>
        <taxon>Apocrita</taxon>
        <taxon>Aculeata</taxon>
        <taxon>Apoidea</taxon>
        <taxon>Anthophila</taxon>
        <taxon>Apidae</taxon>
        <taxon>Ceratina</taxon>
        <taxon>Zadontomerus</taxon>
    </lineage>
</organism>
<sequence>SYYRSISTKRDDEYQYLERSKIPTMHFQPSLPRLPIPKLEDTCKRYLSAQKPLLSEDQFKKTTIYVNEFLSKDGTELQRRLIEKNAKNVHTSYISKPWFDLYLKDRKSLPINYNPFLVLLPTSDPNYNTQLVQATNLVISSLRFMKSLKENILRPEIFFLKPKTANSNIFQTTAKSLPPKFSWYGAYLFKAFPLDMSQYHNLFNTTRLPKLEKDEIYEDKSGKHIIVMRKGNFFTFDVIDEDGYIYEPHAIASCLKFILEDNTSANEYPIGVLTTSKRDLWADARNHLSHIGNHEILQKIDSAIFMMILDDESIGTDSNNVIGVNYNKLLRTYLHADGTNRWFDKSFSLIVTQDGHAGINFEHSWGDGVAVLRFLTDIHKDITKQPRFCRSDIEHLPQGAIKVKKLQFNIDNKVQDIINTEKRKYVEWINELNLDHVIFTEFGKNKCKKFGVSPDAIMQLAFQLAYYYQHNRAVPTYESCSTAAYKHGRTETLRSCTTETKKACEMIIQKNRNVSLSELKNLIIKCGDVHNKLTKEAVMGQGFDRHLFALKKMWEESDTPKPAIFEDPAYDYINHNILSTSTLSDPNIIAGGFGSVVNDGYGIGYMIQDERLGACVSSYKNHCNASDYVKCVERAFKTIHEILNH</sequence>
<dbReference type="Gene3D" id="3.30.559.70">
    <property type="entry name" value="Choline/Carnitine o-acyltransferase, domain 2"/>
    <property type="match status" value="1"/>
</dbReference>
<keyword evidence="3 5" id="KW-0012">Acyltransferase</keyword>
<evidence type="ECO:0000313" key="7">
    <source>
        <dbReference type="Proteomes" id="UP000694925"/>
    </source>
</evidence>
<evidence type="ECO:0000256" key="3">
    <source>
        <dbReference type="ARBA" id="ARBA00023315"/>
    </source>
</evidence>
<keyword evidence="7" id="KW-1185">Reference proteome</keyword>
<dbReference type="GO" id="GO:0006635">
    <property type="term" value="P:fatty acid beta-oxidation"/>
    <property type="evidence" value="ECO:0007669"/>
    <property type="project" value="TreeGrafter"/>
</dbReference>
<dbReference type="SUPFAM" id="SSF52777">
    <property type="entry name" value="CoA-dependent acyltransferases"/>
    <property type="match status" value="2"/>
</dbReference>
<feature type="active site" description="Proton acceptor" evidence="4">
    <location>
        <position position="363"/>
    </location>
</feature>
<dbReference type="GeneID" id="108622603"/>
<dbReference type="InterPro" id="IPR023213">
    <property type="entry name" value="CAT-like_dom_sf"/>
</dbReference>
<dbReference type="Gene3D" id="3.30.559.10">
    <property type="entry name" value="Chloramphenicol acetyltransferase-like domain"/>
    <property type="match status" value="1"/>
</dbReference>
<reference evidence="8" key="1">
    <citation type="submission" date="2025-08" db="UniProtKB">
        <authorList>
            <consortium name="RefSeq"/>
        </authorList>
    </citation>
    <scope>IDENTIFICATION</scope>
    <source>
        <tissue evidence="8">Whole body</tissue>
    </source>
</reference>
<dbReference type="InterPro" id="IPR039551">
    <property type="entry name" value="Cho/carn_acyl_trans"/>
</dbReference>
<dbReference type="Proteomes" id="UP000694925">
    <property type="component" value="Unplaced"/>
</dbReference>
<evidence type="ECO:0000256" key="5">
    <source>
        <dbReference type="RuleBase" id="RU003801"/>
    </source>
</evidence>
<evidence type="ECO:0000256" key="2">
    <source>
        <dbReference type="ARBA" id="ARBA00022679"/>
    </source>
</evidence>
<dbReference type="PROSITE" id="PS00440">
    <property type="entry name" value="ACYLTRANSF_C_2"/>
    <property type="match status" value="1"/>
</dbReference>
<evidence type="ECO:0000313" key="8">
    <source>
        <dbReference type="RefSeq" id="XP_026667436.1"/>
    </source>
</evidence>
<protein>
    <submittedName>
        <fullName evidence="8">Carnitine O-palmitoyltransferase 2, mitochondrial-like</fullName>
    </submittedName>
</protein>
<dbReference type="GO" id="GO:0005739">
    <property type="term" value="C:mitochondrion"/>
    <property type="evidence" value="ECO:0007669"/>
    <property type="project" value="TreeGrafter"/>
</dbReference>
<gene>
    <name evidence="8" type="primary">LOC108622603</name>
</gene>